<gene>
    <name evidence="1" type="ORF">GR702_04435</name>
</gene>
<dbReference type="AlphaFoldDB" id="A0A7X4GEZ2"/>
<comment type="caution">
    <text evidence="1">The sequence shown here is derived from an EMBL/GenBank/DDBJ whole genome shotgun (WGS) entry which is preliminary data.</text>
</comment>
<keyword evidence="2" id="KW-1185">Reference proteome</keyword>
<dbReference type="EMBL" id="WVTD01000002">
    <property type="protein sequence ID" value="MYL97024.1"/>
    <property type="molecule type" value="Genomic_DNA"/>
</dbReference>
<evidence type="ECO:0000313" key="1">
    <source>
        <dbReference type="EMBL" id="MYL97024.1"/>
    </source>
</evidence>
<organism evidence="1 2">
    <name type="scientific">Novosphingobium silvae</name>
    <dbReference type="NCBI Taxonomy" id="2692619"/>
    <lineage>
        <taxon>Bacteria</taxon>
        <taxon>Pseudomonadati</taxon>
        <taxon>Pseudomonadota</taxon>
        <taxon>Alphaproteobacteria</taxon>
        <taxon>Sphingomonadales</taxon>
        <taxon>Sphingomonadaceae</taxon>
        <taxon>Novosphingobium</taxon>
    </lineage>
</organism>
<evidence type="ECO:0000313" key="2">
    <source>
        <dbReference type="Proteomes" id="UP000465810"/>
    </source>
</evidence>
<reference evidence="1 2" key="1">
    <citation type="submission" date="2019-12" db="EMBL/GenBank/DDBJ databases">
        <authorList>
            <person name="Feng G."/>
            <person name="Zhu H."/>
        </authorList>
    </citation>
    <scope>NUCLEOTIDE SEQUENCE [LARGE SCALE GENOMIC DNA]</scope>
    <source>
        <strain evidence="1 2">FGD1</strain>
    </source>
</reference>
<dbReference type="Proteomes" id="UP000465810">
    <property type="component" value="Unassembled WGS sequence"/>
</dbReference>
<accession>A0A7X4GEZ2</accession>
<sequence>MNEADALLALDRIEQALARIEAAAQAVQDEPAAREREDDLHRRHEALKASVARSLSDLDELLGQRGDA</sequence>
<dbReference type="RefSeq" id="WP_160984753.1">
    <property type="nucleotide sequence ID" value="NZ_WVTD01000002.1"/>
</dbReference>
<name>A0A7X4GEZ2_9SPHN</name>
<proteinExistence type="predicted"/>
<protein>
    <submittedName>
        <fullName evidence="1">Uncharacterized protein</fullName>
    </submittedName>
</protein>